<organism evidence="1 2">
    <name type="scientific">Solanum commersonii</name>
    <name type="common">Commerson's wild potato</name>
    <name type="synonym">Commerson's nightshade</name>
    <dbReference type="NCBI Taxonomy" id="4109"/>
    <lineage>
        <taxon>Eukaryota</taxon>
        <taxon>Viridiplantae</taxon>
        <taxon>Streptophyta</taxon>
        <taxon>Embryophyta</taxon>
        <taxon>Tracheophyta</taxon>
        <taxon>Spermatophyta</taxon>
        <taxon>Magnoliopsida</taxon>
        <taxon>eudicotyledons</taxon>
        <taxon>Gunneridae</taxon>
        <taxon>Pentapetalae</taxon>
        <taxon>asterids</taxon>
        <taxon>lamiids</taxon>
        <taxon>Solanales</taxon>
        <taxon>Solanaceae</taxon>
        <taxon>Solanoideae</taxon>
        <taxon>Solaneae</taxon>
        <taxon>Solanum</taxon>
    </lineage>
</organism>
<dbReference type="EMBL" id="JACXVP010000002">
    <property type="protein sequence ID" value="KAG5626741.1"/>
    <property type="molecule type" value="Genomic_DNA"/>
</dbReference>
<reference evidence="1 2" key="1">
    <citation type="submission" date="2020-09" db="EMBL/GenBank/DDBJ databases">
        <title>De no assembly of potato wild relative species, Solanum commersonii.</title>
        <authorList>
            <person name="Cho K."/>
        </authorList>
    </citation>
    <scope>NUCLEOTIDE SEQUENCE [LARGE SCALE GENOMIC DNA]</scope>
    <source>
        <strain evidence="1">LZ3.2</strain>
        <tissue evidence="1">Leaf</tissue>
    </source>
</reference>
<protein>
    <submittedName>
        <fullName evidence="1">Uncharacterized protein</fullName>
    </submittedName>
</protein>
<accession>A0A9J6AQ51</accession>
<gene>
    <name evidence="1" type="ORF">H5410_011959</name>
</gene>
<dbReference type="Proteomes" id="UP000824120">
    <property type="component" value="Chromosome 2"/>
</dbReference>
<keyword evidence="2" id="KW-1185">Reference proteome</keyword>
<name>A0A9J6AQ51_SOLCO</name>
<dbReference type="AlphaFoldDB" id="A0A9J6AQ51"/>
<proteinExistence type="predicted"/>
<comment type="caution">
    <text evidence="1">The sequence shown here is derived from an EMBL/GenBank/DDBJ whole genome shotgun (WGS) entry which is preliminary data.</text>
</comment>
<sequence length="96" mass="10754">MGLVSWGLPSAFAFTTPEQFGDDLTEGNNQVLQVAETVAGMTKQDRVAKRKLLYCLSLCPISIFHNTVQDEFGINKENEVFFPTQSTSADYFNWVV</sequence>
<evidence type="ECO:0000313" key="2">
    <source>
        <dbReference type="Proteomes" id="UP000824120"/>
    </source>
</evidence>
<evidence type="ECO:0000313" key="1">
    <source>
        <dbReference type="EMBL" id="KAG5626741.1"/>
    </source>
</evidence>